<organism evidence="3 4">
    <name type="scientific">candidate division TA06 bacterium DG_24</name>
    <dbReference type="NCBI Taxonomy" id="1703770"/>
    <lineage>
        <taxon>Bacteria</taxon>
        <taxon>Bacteria division TA06</taxon>
    </lineage>
</organism>
<dbReference type="Proteomes" id="UP000052008">
    <property type="component" value="Unassembled WGS sequence"/>
</dbReference>
<dbReference type="PANTHER" id="PTHR46390:SF1">
    <property type="entry name" value="MANNOSE-1-PHOSPHATE GUANYLYLTRANSFERASE"/>
    <property type="match status" value="1"/>
</dbReference>
<proteinExistence type="predicted"/>
<name>A0A0S7WS36_UNCT6</name>
<dbReference type="Pfam" id="PF22640">
    <property type="entry name" value="ManC_GMP_beta-helix"/>
    <property type="match status" value="1"/>
</dbReference>
<dbReference type="PATRIC" id="fig|1703770.3.peg.1054"/>
<evidence type="ECO:0000259" key="2">
    <source>
        <dbReference type="Pfam" id="PF22640"/>
    </source>
</evidence>
<dbReference type="InterPro" id="IPR049577">
    <property type="entry name" value="GMPP_N"/>
</dbReference>
<dbReference type="Pfam" id="PF00483">
    <property type="entry name" value="NTP_transferase"/>
    <property type="match status" value="1"/>
</dbReference>
<accession>A0A0S7WS36</accession>
<evidence type="ECO:0008006" key="5">
    <source>
        <dbReference type="Google" id="ProtNLM"/>
    </source>
</evidence>
<dbReference type="InterPro" id="IPR054566">
    <property type="entry name" value="ManC/GMP-like_b-helix"/>
</dbReference>
<dbReference type="SUPFAM" id="SSF53448">
    <property type="entry name" value="Nucleotide-diphospho-sugar transferases"/>
    <property type="match status" value="1"/>
</dbReference>
<comment type="caution">
    <text evidence="3">The sequence shown here is derived from an EMBL/GenBank/DDBJ whole genome shotgun (WGS) entry which is preliminary data.</text>
</comment>
<evidence type="ECO:0000313" key="4">
    <source>
        <dbReference type="Proteomes" id="UP000052008"/>
    </source>
</evidence>
<protein>
    <recommendedName>
        <fullName evidence="5">Nucleotidyl transferase domain-containing protein</fullName>
    </recommendedName>
</protein>
<dbReference type="PANTHER" id="PTHR46390">
    <property type="entry name" value="MANNOSE-1-PHOSPHATE GUANYLYLTRANSFERASE"/>
    <property type="match status" value="1"/>
</dbReference>
<feature type="domain" description="MannoseP isomerase/GMP-like beta-helix" evidence="2">
    <location>
        <begin position="296"/>
        <end position="351"/>
    </location>
</feature>
<feature type="domain" description="Nucleotidyl transferase" evidence="1">
    <location>
        <begin position="4"/>
        <end position="281"/>
    </location>
</feature>
<gene>
    <name evidence="3" type="ORF">AMJ39_06275</name>
</gene>
<dbReference type="SUPFAM" id="SSF159283">
    <property type="entry name" value="Guanosine diphospho-D-mannose pyrophosphorylase/mannose-6-phosphate isomerase linker domain"/>
    <property type="match status" value="1"/>
</dbReference>
<dbReference type="InterPro" id="IPR005835">
    <property type="entry name" value="NTP_transferase_dom"/>
</dbReference>
<dbReference type="STRING" id="1703770.AMJ39_06275"/>
<evidence type="ECO:0000313" key="3">
    <source>
        <dbReference type="EMBL" id="KPJ53008.1"/>
    </source>
</evidence>
<sequence>MGMKAVIMAGGGGTRLWPVSRVSSPKQVTPFTDHETLLEKTYSRLEGYFDPNDIWVAVGVDHLSQVRKQLPSVPRANYSVEPERKDTAAAIGLAAVRISAREPDAVIVTINSDAYLRNRQAYFRAIKVAEKAIRYYPDHTVLIGVKPAYPETGYGYIRLGSELRRIDRMPIYRVGRFVEKPSPARAKRFIRDGRHLWNPALFVWRVDHLMHLFAAHLPHTYRILRRIHNSIGTKRESSEIKLEYAKIRPISIDYGILEKTRQMIVVPGTFDWVDVGHWRTVQDVLSPRPNENVVDGMHIGIDTTGSFIRGSVNKLIATVGIHDIIIVDTEDALLVCPRERAQDVRQIVEELRRRKMTQYL</sequence>
<dbReference type="GO" id="GO:0009298">
    <property type="term" value="P:GDP-mannose biosynthetic process"/>
    <property type="evidence" value="ECO:0007669"/>
    <property type="project" value="TreeGrafter"/>
</dbReference>
<dbReference type="EMBL" id="LIZS01000033">
    <property type="protein sequence ID" value="KPJ53008.1"/>
    <property type="molecule type" value="Genomic_DNA"/>
</dbReference>
<dbReference type="InterPro" id="IPR051161">
    <property type="entry name" value="Mannose-6P_isomerase_type2"/>
</dbReference>
<dbReference type="InterPro" id="IPR029044">
    <property type="entry name" value="Nucleotide-diphossugar_trans"/>
</dbReference>
<evidence type="ECO:0000259" key="1">
    <source>
        <dbReference type="Pfam" id="PF00483"/>
    </source>
</evidence>
<dbReference type="GO" id="GO:0004475">
    <property type="term" value="F:mannose-1-phosphate guanylyltransferase (GTP) activity"/>
    <property type="evidence" value="ECO:0007669"/>
    <property type="project" value="InterPro"/>
</dbReference>
<dbReference type="CDD" id="cd02509">
    <property type="entry name" value="GDP-M1P_Guanylyltransferase"/>
    <property type="match status" value="1"/>
</dbReference>
<reference evidence="3 4" key="1">
    <citation type="journal article" date="2015" name="Microbiome">
        <title>Genomic resolution of linkages in carbon, nitrogen, and sulfur cycling among widespread estuary sediment bacteria.</title>
        <authorList>
            <person name="Baker B.J."/>
            <person name="Lazar C.S."/>
            <person name="Teske A.P."/>
            <person name="Dick G.J."/>
        </authorList>
    </citation>
    <scope>NUCLEOTIDE SEQUENCE [LARGE SCALE GENOMIC DNA]</scope>
    <source>
        <strain evidence="3">DG_24</strain>
    </source>
</reference>
<dbReference type="Gene3D" id="3.90.550.10">
    <property type="entry name" value="Spore Coat Polysaccharide Biosynthesis Protein SpsA, Chain A"/>
    <property type="match status" value="1"/>
</dbReference>
<dbReference type="AlphaFoldDB" id="A0A0S7WS36"/>